<dbReference type="AlphaFoldDB" id="A0A7I4Z3K3"/>
<dbReference type="CDD" id="cd00303">
    <property type="entry name" value="retropepsin_like"/>
    <property type="match status" value="1"/>
</dbReference>
<keyword evidence="1" id="KW-1185">Reference proteome</keyword>
<dbReference type="InterPro" id="IPR021109">
    <property type="entry name" value="Peptidase_aspartic_dom_sf"/>
</dbReference>
<dbReference type="WBParaSite" id="HCON_00177520-00001">
    <property type="protein sequence ID" value="HCON_00177520-00001"/>
    <property type="gene ID" value="HCON_00177520"/>
</dbReference>
<organism evidence="1 2">
    <name type="scientific">Haemonchus contortus</name>
    <name type="common">Barber pole worm</name>
    <dbReference type="NCBI Taxonomy" id="6289"/>
    <lineage>
        <taxon>Eukaryota</taxon>
        <taxon>Metazoa</taxon>
        <taxon>Ecdysozoa</taxon>
        <taxon>Nematoda</taxon>
        <taxon>Chromadorea</taxon>
        <taxon>Rhabditida</taxon>
        <taxon>Rhabditina</taxon>
        <taxon>Rhabditomorpha</taxon>
        <taxon>Strongyloidea</taxon>
        <taxon>Trichostrongylidae</taxon>
        <taxon>Haemonchus</taxon>
    </lineage>
</organism>
<evidence type="ECO:0000313" key="2">
    <source>
        <dbReference type="WBParaSite" id="HCON_00177520-00001"/>
    </source>
</evidence>
<accession>A0A7I4Z3K3</accession>
<dbReference type="Proteomes" id="UP000025227">
    <property type="component" value="Unplaced"/>
</dbReference>
<evidence type="ECO:0000313" key="1">
    <source>
        <dbReference type="Proteomes" id="UP000025227"/>
    </source>
</evidence>
<proteinExistence type="predicted"/>
<dbReference type="Gene3D" id="2.40.70.10">
    <property type="entry name" value="Acid Proteases"/>
    <property type="match status" value="1"/>
</dbReference>
<dbReference type="SUPFAM" id="SSF50630">
    <property type="entry name" value="Acid proteases"/>
    <property type="match status" value="1"/>
</dbReference>
<reference evidence="2" key="1">
    <citation type="submission" date="2020-12" db="UniProtKB">
        <authorList>
            <consortium name="WormBaseParasite"/>
        </authorList>
    </citation>
    <scope>IDENTIFICATION</scope>
    <source>
        <strain evidence="2">MHco3</strain>
    </source>
</reference>
<dbReference type="OrthoDB" id="5826524at2759"/>
<protein>
    <submittedName>
        <fullName evidence="2">Reverse transcriptase</fullName>
    </submittedName>
</protein>
<name>A0A7I4Z3K3_HAECO</name>
<sequence>MLCQILFVKFEDEDNVKTHKQSRREDAQAIGTLMPRNIRVLLLIVPALIDSGSMVNIIPISLLEKAQKKGYEVDTLPTLTESEVGPVYEASGNEMEIVGAVTVEAELEGGRHSKLVLHITPLPQDEVLLGMNVLEKLGVQVSITNGEDELRCKSDSNLTANNEAKVIGRTYVPSPTAIVEVDCEGVEADERASMVEQLKENMGNEGMDEELMKVLIENEDAFAVSEKELSHTPLTEMDVGIGDNPLIKLKARPVPLSIRPMLTELLEDLQKRSIIENSQFISMGFLDSTSEEERRFSQAMR</sequence>